<keyword evidence="2" id="KW-0489">Methyltransferase</keyword>
<dbReference type="Pfam" id="PF08241">
    <property type="entry name" value="Methyltransf_11"/>
    <property type="match status" value="1"/>
</dbReference>
<keyword evidence="2" id="KW-0808">Transferase</keyword>
<keyword evidence="3" id="KW-1185">Reference proteome</keyword>
<dbReference type="Proteomes" id="UP001500635">
    <property type="component" value="Unassembled WGS sequence"/>
</dbReference>
<proteinExistence type="predicted"/>
<reference evidence="3" key="1">
    <citation type="journal article" date="2019" name="Int. J. Syst. Evol. Microbiol.">
        <title>The Global Catalogue of Microorganisms (GCM) 10K type strain sequencing project: providing services to taxonomists for standard genome sequencing and annotation.</title>
        <authorList>
            <consortium name="The Broad Institute Genomics Platform"/>
            <consortium name="The Broad Institute Genome Sequencing Center for Infectious Disease"/>
            <person name="Wu L."/>
            <person name="Ma J."/>
        </authorList>
    </citation>
    <scope>NUCLEOTIDE SEQUENCE [LARGE SCALE GENOMIC DNA]</scope>
    <source>
        <strain evidence="3">JCM 17688</strain>
    </source>
</reference>
<dbReference type="RefSeq" id="WP_344995754.1">
    <property type="nucleotide sequence ID" value="NZ_BAABFR010000033.1"/>
</dbReference>
<accession>A0ABP8JN00</accession>
<dbReference type="Gene3D" id="3.40.50.150">
    <property type="entry name" value="Vaccinia Virus protein VP39"/>
    <property type="match status" value="1"/>
</dbReference>
<dbReference type="GO" id="GO:0008168">
    <property type="term" value="F:methyltransferase activity"/>
    <property type="evidence" value="ECO:0007669"/>
    <property type="project" value="UniProtKB-KW"/>
</dbReference>
<protein>
    <submittedName>
        <fullName evidence="2">Class I SAM-dependent methyltransferase</fullName>
    </submittedName>
</protein>
<evidence type="ECO:0000259" key="1">
    <source>
        <dbReference type="Pfam" id="PF08241"/>
    </source>
</evidence>
<name>A0ABP8JN00_9ACTN</name>
<dbReference type="SUPFAM" id="SSF53335">
    <property type="entry name" value="S-adenosyl-L-methionine-dependent methyltransferases"/>
    <property type="match status" value="1"/>
</dbReference>
<evidence type="ECO:0000313" key="3">
    <source>
        <dbReference type="Proteomes" id="UP001500635"/>
    </source>
</evidence>
<feature type="domain" description="Methyltransferase type 11" evidence="1">
    <location>
        <begin position="65"/>
        <end position="155"/>
    </location>
</feature>
<sequence length="218" mass="22918">MTCVWDIAFADTGHPGRRGPAGAHCTLEEASGSSRPLPVSRWLHGDHDDDALLAAVTAWCTGPAVDLGCGPGRVVDALLRRGVPALGVDGAAAAVRLTRARGGVALMRDVFADLPGEGRWSHALLLDGNIGIGGDPRRLVARAARLLAAGGSLIVEVDGAATGWDRRAARIRTDSVVTEWFPWSRVGLDALPTLAEWAGRRVRRSVTVGNRTCVELAP</sequence>
<organism evidence="2 3">
    <name type="scientific">Tsukamurella soli</name>
    <dbReference type="NCBI Taxonomy" id="644556"/>
    <lineage>
        <taxon>Bacteria</taxon>
        <taxon>Bacillati</taxon>
        <taxon>Actinomycetota</taxon>
        <taxon>Actinomycetes</taxon>
        <taxon>Mycobacteriales</taxon>
        <taxon>Tsukamurellaceae</taxon>
        <taxon>Tsukamurella</taxon>
    </lineage>
</organism>
<evidence type="ECO:0000313" key="2">
    <source>
        <dbReference type="EMBL" id="GAA4393432.1"/>
    </source>
</evidence>
<dbReference type="InterPro" id="IPR013216">
    <property type="entry name" value="Methyltransf_11"/>
</dbReference>
<dbReference type="GO" id="GO:0032259">
    <property type="term" value="P:methylation"/>
    <property type="evidence" value="ECO:0007669"/>
    <property type="project" value="UniProtKB-KW"/>
</dbReference>
<dbReference type="InterPro" id="IPR029063">
    <property type="entry name" value="SAM-dependent_MTases_sf"/>
</dbReference>
<dbReference type="EMBL" id="BAABFR010000033">
    <property type="protein sequence ID" value="GAA4393432.1"/>
    <property type="molecule type" value="Genomic_DNA"/>
</dbReference>
<comment type="caution">
    <text evidence="2">The sequence shown here is derived from an EMBL/GenBank/DDBJ whole genome shotgun (WGS) entry which is preliminary data.</text>
</comment>
<gene>
    <name evidence="2" type="ORF">GCM10023147_24150</name>
</gene>